<dbReference type="Gene3D" id="1.25.40.10">
    <property type="entry name" value="Tetratricopeptide repeat domain"/>
    <property type="match status" value="1"/>
</dbReference>
<dbReference type="EMBL" id="JBHSIV010000005">
    <property type="protein sequence ID" value="MFC5061855.1"/>
    <property type="molecule type" value="Genomic_DNA"/>
</dbReference>
<dbReference type="InterPro" id="IPR016032">
    <property type="entry name" value="Sig_transdc_resp-reg_C-effctor"/>
</dbReference>
<dbReference type="SMART" id="SM01043">
    <property type="entry name" value="BTAD"/>
    <property type="match status" value="1"/>
</dbReference>
<proteinExistence type="inferred from homology"/>
<dbReference type="SUPFAM" id="SSF46894">
    <property type="entry name" value="C-terminal effector domain of the bipartite response regulators"/>
    <property type="match status" value="1"/>
</dbReference>
<protein>
    <submittedName>
        <fullName evidence="6">BTAD domain-containing putative transcriptional regulator</fullName>
    </submittedName>
</protein>
<dbReference type="Pfam" id="PF03704">
    <property type="entry name" value="BTAD"/>
    <property type="match status" value="1"/>
</dbReference>
<evidence type="ECO:0000313" key="7">
    <source>
        <dbReference type="Proteomes" id="UP001595947"/>
    </source>
</evidence>
<dbReference type="CDD" id="cd15831">
    <property type="entry name" value="BTAD"/>
    <property type="match status" value="1"/>
</dbReference>
<comment type="caution">
    <text evidence="6">The sequence shown here is derived from an EMBL/GenBank/DDBJ whole genome shotgun (WGS) entry which is preliminary data.</text>
</comment>
<dbReference type="Pfam" id="PF00486">
    <property type="entry name" value="Trans_reg_C"/>
    <property type="match status" value="1"/>
</dbReference>
<dbReference type="InterPro" id="IPR027417">
    <property type="entry name" value="P-loop_NTPase"/>
</dbReference>
<dbReference type="Proteomes" id="UP001595947">
    <property type="component" value="Unassembled WGS sequence"/>
</dbReference>
<evidence type="ECO:0000313" key="6">
    <source>
        <dbReference type="EMBL" id="MFC5061855.1"/>
    </source>
</evidence>
<dbReference type="RefSeq" id="WP_378035209.1">
    <property type="nucleotide sequence ID" value="NZ_JBHSIV010000005.1"/>
</dbReference>
<keyword evidence="2 3" id="KW-0238">DNA-binding</keyword>
<dbReference type="Gene3D" id="1.10.10.10">
    <property type="entry name" value="Winged helix-like DNA-binding domain superfamily/Winged helix DNA-binding domain"/>
    <property type="match status" value="1"/>
</dbReference>
<gene>
    <name evidence="6" type="ORF">ACFPBZ_06535</name>
</gene>
<dbReference type="SUPFAM" id="SSF48452">
    <property type="entry name" value="TPR-like"/>
    <property type="match status" value="1"/>
</dbReference>
<dbReference type="PANTHER" id="PTHR47691">
    <property type="entry name" value="REGULATOR-RELATED"/>
    <property type="match status" value="1"/>
</dbReference>
<dbReference type="InterPro" id="IPR011990">
    <property type="entry name" value="TPR-like_helical_dom_sf"/>
</dbReference>
<organism evidence="6 7">
    <name type="scientific">Actinomycetospora atypica</name>
    <dbReference type="NCBI Taxonomy" id="1290095"/>
    <lineage>
        <taxon>Bacteria</taxon>
        <taxon>Bacillati</taxon>
        <taxon>Actinomycetota</taxon>
        <taxon>Actinomycetes</taxon>
        <taxon>Pseudonocardiales</taxon>
        <taxon>Pseudonocardiaceae</taxon>
        <taxon>Actinomycetospora</taxon>
    </lineage>
</organism>
<feature type="region of interest" description="Disordered" evidence="4">
    <location>
        <begin position="259"/>
        <end position="278"/>
    </location>
</feature>
<dbReference type="InterPro" id="IPR001867">
    <property type="entry name" value="OmpR/PhoB-type_DNA-bd"/>
</dbReference>
<evidence type="ECO:0000256" key="3">
    <source>
        <dbReference type="PROSITE-ProRule" id="PRU01091"/>
    </source>
</evidence>
<feature type="region of interest" description="Disordered" evidence="4">
    <location>
        <begin position="933"/>
        <end position="955"/>
    </location>
</feature>
<keyword evidence="7" id="KW-1185">Reference proteome</keyword>
<dbReference type="Gene3D" id="3.40.50.300">
    <property type="entry name" value="P-loop containing nucleotide triphosphate hydrolases"/>
    <property type="match status" value="1"/>
</dbReference>
<dbReference type="PRINTS" id="PR00364">
    <property type="entry name" value="DISEASERSIST"/>
</dbReference>
<comment type="similarity">
    <text evidence="1">Belongs to the AfsR/DnrI/RedD regulatory family.</text>
</comment>
<name>A0ABV9YK30_9PSEU</name>
<dbReference type="InterPro" id="IPR036388">
    <property type="entry name" value="WH-like_DNA-bd_sf"/>
</dbReference>
<evidence type="ECO:0000256" key="2">
    <source>
        <dbReference type="ARBA" id="ARBA00023125"/>
    </source>
</evidence>
<dbReference type="PANTHER" id="PTHR47691:SF3">
    <property type="entry name" value="HTH-TYPE TRANSCRIPTIONAL REGULATOR RV0890C-RELATED"/>
    <property type="match status" value="1"/>
</dbReference>
<feature type="DNA-binding region" description="OmpR/PhoB-type" evidence="3">
    <location>
        <begin position="1"/>
        <end position="103"/>
    </location>
</feature>
<accession>A0ABV9YK30</accession>
<evidence type="ECO:0000256" key="4">
    <source>
        <dbReference type="SAM" id="MobiDB-lite"/>
    </source>
</evidence>
<dbReference type="PROSITE" id="PS51755">
    <property type="entry name" value="OMPR_PHOB"/>
    <property type="match status" value="1"/>
</dbReference>
<reference evidence="7" key="1">
    <citation type="journal article" date="2019" name="Int. J. Syst. Evol. Microbiol.">
        <title>The Global Catalogue of Microorganisms (GCM) 10K type strain sequencing project: providing services to taxonomists for standard genome sequencing and annotation.</title>
        <authorList>
            <consortium name="The Broad Institute Genomics Platform"/>
            <consortium name="The Broad Institute Genome Sequencing Center for Infectious Disease"/>
            <person name="Wu L."/>
            <person name="Ma J."/>
        </authorList>
    </citation>
    <scope>NUCLEOTIDE SEQUENCE [LARGE SCALE GENOMIC DNA]</scope>
    <source>
        <strain evidence="7">CGMCC 4.7093</strain>
    </source>
</reference>
<feature type="domain" description="OmpR/PhoB-type" evidence="5">
    <location>
        <begin position="1"/>
        <end position="103"/>
    </location>
</feature>
<sequence>MASGSPSPRFRDLGPLVVETDGLEASPTGRPALALALLLIHANRRVSADALREALWGEATGRRAASTLESHMFRLRRVVEPERAAGQAPSAVISEPGGYRLVVAPDRVDSLRFAALAADAAELLRSGQPERARRKSEEALALRRGRPFEPASDQEWAAAAVSRLEEVHAQLCETHVEALLGCGDPEGALRELGTVLAEHPLRERLWGQRMLAAFRCGRTDEALDAYQRIRRALLDELGVEPGRELRDLQARILADDEGLVGAPARPTPPPARSAPVDLPRRHGTLIGREEELGQVLALCSDHPVVTLVGAAGCGKTRLAVEAAAGAADEFVDGIWFVDLTAAARDAEVVDAVVSALGLAPAPAGSPTDAVRMAVRDRRMLLVLDNCEHVLDGVAELVDALHVPGAELSILATSREPLQVDPEVVLLLEPLATSGPGGPEDVPAVRLFLDRIAGPLPTEESRAEQLALVADICRSVDGVPLAVELAAGRTRAYGLAEIAAQVARDPAALRQLRRGPSRQETVRSAVQWSYRMLTATEQLVHRRTAVVPGPFTADAAARVAGVERADVDDVLVGLVHRSMLGALGPARPGGPSRFAQLTTIRAHGQHELAALHESEAAVRARDARVAELVGARPRLGHPDERRWFQALDDDLAAVRATLDHTLALTADPLGCRLVGNLTMFWYHRGLVPEGGRFFALARDVPTASPLERALVLVGLAGERALAQRMDVADPLIAEALRVGEDRTPDGDVRFGESLLELAGGVQLAGDLAGAADLARRALGIADRHDDERLALIARARLAMLPGDPAATASAPEIYAAAQEENHYAAHLAATAATLAAVARGDAATGLAWSDRILDLHRRHGVAQAPVVLEMRANLLTMAGDPLGAVRLYAAARAHNRRAGLPWPSRDITAALLARAADLVDRTRYEDAWRSGSGLTLTDLEPSTPPGAPAVVTLERS</sequence>
<dbReference type="SUPFAM" id="SSF52540">
    <property type="entry name" value="P-loop containing nucleoside triphosphate hydrolases"/>
    <property type="match status" value="1"/>
</dbReference>
<dbReference type="InterPro" id="IPR005158">
    <property type="entry name" value="BTAD"/>
</dbReference>
<evidence type="ECO:0000259" key="5">
    <source>
        <dbReference type="PROSITE" id="PS51755"/>
    </source>
</evidence>
<evidence type="ECO:0000256" key="1">
    <source>
        <dbReference type="ARBA" id="ARBA00005820"/>
    </source>
</evidence>
<dbReference type="SMART" id="SM00862">
    <property type="entry name" value="Trans_reg_C"/>
    <property type="match status" value="1"/>
</dbReference>